<sequence length="147" mass="16317">MMDKPPTAFQSRVYDVVRTIPKGSVRSYGSIATVVASDRSIGGFCHSWGEDQPKVQKKKRMLEEEGIKFESDGMKIMNEHFINEGGTQVCTKKRKGKTKATKQSSTTTNNNTASTQTATAAVDEITEEMLKKEILQLLRKRAPGKTC</sequence>
<accession>A0AAD8Y9N1</accession>
<proteinExistence type="predicted"/>
<feature type="compositionally biased region" description="Basic residues" evidence="3">
    <location>
        <begin position="91"/>
        <end position="100"/>
    </location>
</feature>
<feature type="region of interest" description="Disordered" evidence="3">
    <location>
        <begin position="89"/>
        <end position="115"/>
    </location>
</feature>
<dbReference type="GO" id="GO:0003908">
    <property type="term" value="F:methylated-DNA-[protein]-cysteine S-methyltransferase activity"/>
    <property type="evidence" value="ECO:0007669"/>
    <property type="project" value="UniProtKB-EC"/>
</dbReference>
<dbReference type="Gene3D" id="1.10.10.10">
    <property type="entry name" value="Winged helix-like DNA-binding domain superfamily/Winged helix DNA-binding domain"/>
    <property type="match status" value="1"/>
</dbReference>
<evidence type="ECO:0000313" key="5">
    <source>
        <dbReference type="EMBL" id="KAK1741768.1"/>
    </source>
</evidence>
<dbReference type="EC" id="2.1.1.63" evidence="1"/>
<evidence type="ECO:0000256" key="2">
    <source>
        <dbReference type="ARBA" id="ARBA00022763"/>
    </source>
</evidence>
<dbReference type="PANTHER" id="PTHR10815:SF13">
    <property type="entry name" value="METHYLATED-DNA--PROTEIN-CYSTEINE METHYLTRANSFERASE"/>
    <property type="match status" value="1"/>
</dbReference>
<dbReference type="Pfam" id="PF01035">
    <property type="entry name" value="DNA_binding_1"/>
    <property type="match status" value="1"/>
</dbReference>
<comment type="caution">
    <text evidence="5">The sequence shown here is derived from an EMBL/GenBank/DDBJ whole genome shotgun (WGS) entry which is preliminary data.</text>
</comment>
<dbReference type="InterPro" id="IPR036388">
    <property type="entry name" value="WH-like_DNA-bd_sf"/>
</dbReference>
<evidence type="ECO:0000313" key="6">
    <source>
        <dbReference type="Proteomes" id="UP001224775"/>
    </source>
</evidence>
<keyword evidence="2" id="KW-0227">DNA damage</keyword>
<dbReference type="InterPro" id="IPR014048">
    <property type="entry name" value="MethylDNA_cys_MeTrfase_DNA-bd"/>
</dbReference>
<name>A0AAD8Y9N1_9STRA</name>
<reference evidence="5" key="1">
    <citation type="submission" date="2023-06" db="EMBL/GenBank/DDBJ databases">
        <title>Survivors Of The Sea: Transcriptome response of Skeletonema marinoi to long-term dormancy.</title>
        <authorList>
            <person name="Pinder M.I.M."/>
            <person name="Kourtchenko O."/>
            <person name="Robertson E.K."/>
            <person name="Larsson T."/>
            <person name="Maumus F."/>
            <person name="Osuna-Cruz C.M."/>
            <person name="Vancaester E."/>
            <person name="Stenow R."/>
            <person name="Vandepoele K."/>
            <person name="Ploug H."/>
            <person name="Bruchert V."/>
            <person name="Godhe A."/>
            <person name="Topel M."/>
        </authorList>
    </citation>
    <scope>NUCLEOTIDE SEQUENCE</scope>
    <source>
        <strain evidence="5">R05AC</strain>
    </source>
</reference>
<protein>
    <recommendedName>
        <fullName evidence="1">methylated-DNA--[protein]-cysteine S-methyltransferase</fullName>
        <ecNumber evidence="1">2.1.1.63</ecNumber>
    </recommendedName>
</protein>
<dbReference type="AlphaFoldDB" id="A0AAD8Y9N1"/>
<dbReference type="SUPFAM" id="SSF46767">
    <property type="entry name" value="Methylated DNA-protein cysteine methyltransferase, C-terminal domain"/>
    <property type="match status" value="1"/>
</dbReference>
<dbReference type="GO" id="GO:0006281">
    <property type="term" value="P:DNA repair"/>
    <property type="evidence" value="ECO:0007669"/>
    <property type="project" value="InterPro"/>
</dbReference>
<evidence type="ECO:0000259" key="4">
    <source>
        <dbReference type="Pfam" id="PF01035"/>
    </source>
</evidence>
<dbReference type="PANTHER" id="PTHR10815">
    <property type="entry name" value="METHYLATED-DNA--PROTEIN-CYSTEINE METHYLTRANSFERASE"/>
    <property type="match status" value="1"/>
</dbReference>
<organism evidence="5 6">
    <name type="scientific">Skeletonema marinoi</name>
    <dbReference type="NCBI Taxonomy" id="267567"/>
    <lineage>
        <taxon>Eukaryota</taxon>
        <taxon>Sar</taxon>
        <taxon>Stramenopiles</taxon>
        <taxon>Ochrophyta</taxon>
        <taxon>Bacillariophyta</taxon>
        <taxon>Coscinodiscophyceae</taxon>
        <taxon>Thalassiosirophycidae</taxon>
        <taxon>Thalassiosirales</taxon>
        <taxon>Skeletonemataceae</taxon>
        <taxon>Skeletonema</taxon>
        <taxon>Skeletonema marinoi-dohrnii complex</taxon>
    </lineage>
</organism>
<dbReference type="CDD" id="cd06445">
    <property type="entry name" value="ATase"/>
    <property type="match status" value="1"/>
</dbReference>
<dbReference type="EMBL" id="JATAAI010000012">
    <property type="protein sequence ID" value="KAK1741768.1"/>
    <property type="molecule type" value="Genomic_DNA"/>
</dbReference>
<gene>
    <name evidence="5" type="ORF">QTG54_007341</name>
</gene>
<feature type="compositionally biased region" description="Low complexity" evidence="3">
    <location>
        <begin position="101"/>
        <end position="115"/>
    </location>
</feature>
<keyword evidence="6" id="KW-1185">Reference proteome</keyword>
<evidence type="ECO:0000256" key="1">
    <source>
        <dbReference type="ARBA" id="ARBA00011918"/>
    </source>
</evidence>
<evidence type="ECO:0000256" key="3">
    <source>
        <dbReference type="SAM" id="MobiDB-lite"/>
    </source>
</evidence>
<dbReference type="InterPro" id="IPR036217">
    <property type="entry name" value="MethylDNA_cys_MeTrfase_DNAb"/>
</dbReference>
<feature type="domain" description="Methylated-DNA-[protein]-cysteine S-methyltransferase DNA binding" evidence="4">
    <location>
        <begin position="8"/>
        <end position="43"/>
    </location>
</feature>
<dbReference type="Proteomes" id="UP001224775">
    <property type="component" value="Unassembled WGS sequence"/>
</dbReference>